<dbReference type="PROSITE" id="PS51074">
    <property type="entry name" value="DPH_MB"/>
    <property type="match status" value="1"/>
</dbReference>
<evidence type="ECO:0000259" key="8">
    <source>
        <dbReference type="PROSITE" id="PS50076"/>
    </source>
</evidence>
<evidence type="ECO:0000256" key="4">
    <source>
        <dbReference type="ARBA" id="ARBA00022723"/>
    </source>
</evidence>
<dbReference type="GO" id="GO:0001671">
    <property type="term" value="F:ATPase activator activity"/>
    <property type="evidence" value="ECO:0007669"/>
    <property type="project" value="TreeGrafter"/>
</dbReference>
<feature type="region of interest" description="Disordered" evidence="7">
    <location>
        <begin position="86"/>
        <end position="112"/>
    </location>
</feature>
<dbReference type="OrthoDB" id="445556at2759"/>
<dbReference type="AlphaFoldDB" id="M5FXK1"/>
<organism evidence="10 11">
    <name type="scientific">Dacryopinax primogenitus (strain DJM 731)</name>
    <name type="common">Brown rot fungus</name>
    <dbReference type="NCBI Taxonomy" id="1858805"/>
    <lineage>
        <taxon>Eukaryota</taxon>
        <taxon>Fungi</taxon>
        <taxon>Dikarya</taxon>
        <taxon>Basidiomycota</taxon>
        <taxon>Agaricomycotina</taxon>
        <taxon>Dacrymycetes</taxon>
        <taxon>Dacrymycetales</taxon>
        <taxon>Dacrymycetaceae</taxon>
        <taxon>Dacryopinax</taxon>
    </lineage>
</organism>
<evidence type="ECO:0000256" key="7">
    <source>
        <dbReference type="SAM" id="MobiDB-lite"/>
    </source>
</evidence>
<keyword evidence="11" id="KW-1185">Reference proteome</keyword>
<name>M5FXK1_DACPD</name>
<dbReference type="GeneID" id="63690861"/>
<dbReference type="PANTHER" id="PTHR45255:SF1">
    <property type="entry name" value="DNAJ HOMOLOG SUBFAMILY C MEMBER 24"/>
    <property type="match status" value="1"/>
</dbReference>
<evidence type="ECO:0000256" key="2">
    <source>
        <dbReference type="ARBA" id="ARBA00006169"/>
    </source>
</evidence>
<dbReference type="Gene3D" id="3.10.660.10">
    <property type="entry name" value="DPH Zinc finger"/>
    <property type="match status" value="1"/>
</dbReference>
<evidence type="ECO:0000256" key="5">
    <source>
        <dbReference type="ARBA" id="ARBA00022833"/>
    </source>
</evidence>
<protein>
    <recommendedName>
        <fullName evidence="3">Diphthamide biosynthesis protein 4</fullName>
    </recommendedName>
</protein>
<keyword evidence="5" id="KW-0862">Zinc</keyword>
<dbReference type="OMA" id="LEDMTWE"/>
<sequence length="186" mass="20508">MTTSSATSLTTQSYYELLNIPQDATSQQIKQAYHRLLLLHHPDKRSASGTASPSAKGVSPKVDSPGTVDVALLTVAYSTLSSEERRKGYDDRLGEGGRTSVSQENELERKTRRPAEVVSLDEFTLSINEKGEVWTYLCRCGNLYMIHETDMEADVHLLECGGCSEVVWVEYEEAGEDITDVGITGE</sequence>
<evidence type="ECO:0000313" key="10">
    <source>
        <dbReference type="EMBL" id="EJU02746.1"/>
    </source>
</evidence>
<dbReference type="CDD" id="cd06257">
    <property type="entry name" value="DnaJ"/>
    <property type="match status" value="1"/>
</dbReference>
<dbReference type="Proteomes" id="UP000030653">
    <property type="component" value="Unassembled WGS sequence"/>
</dbReference>
<gene>
    <name evidence="10" type="ORF">DACRYDRAFT_65914</name>
</gene>
<evidence type="ECO:0000256" key="6">
    <source>
        <dbReference type="ARBA" id="ARBA00023004"/>
    </source>
</evidence>
<dbReference type="InterPro" id="IPR036671">
    <property type="entry name" value="DPH_MB_sf"/>
</dbReference>
<keyword evidence="4" id="KW-0479">Metal-binding</keyword>
<reference evidence="10 11" key="1">
    <citation type="journal article" date="2012" name="Science">
        <title>The Paleozoic origin of enzymatic lignin decomposition reconstructed from 31 fungal genomes.</title>
        <authorList>
            <person name="Floudas D."/>
            <person name="Binder M."/>
            <person name="Riley R."/>
            <person name="Barry K."/>
            <person name="Blanchette R.A."/>
            <person name="Henrissat B."/>
            <person name="Martinez A.T."/>
            <person name="Otillar R."/>
            <person name="Spatafora J.W."/>
            <person name="Yadav J.S."/>
            <person name="Aerts A."/>
            <person name="Benoit I."/>
            <person name="Boyd A."/>
            <person name="Carlson A."/>
            <person name="Copeland A."/>
            <person name="Coutinho P.M."/>
            <person name="de Vries R.P."/>
            <person name="Ferreira P."/>
            <person name="Findley K."/>
            <person name="Foster B."/>
            <person name="Gaskell J."/>
            <person name="Glotzer D."/>
            <person name="Gorecki P."/>
            <person name="Heitman J."/>
            <person name="Hesse C."/>
            <person name="Hori C."/>
            <person name="Igarashi K."/>
            <person name="Jurgens J.A."/>
            <person name="Kallen N."/>
            <person name="Kersten P."/>
            <person name="Kohler A."/>
            <person name="Kuees U."/>
            <person name="Kumar T.K.A."/>
            <person name="Kuo A."/>
            <person name="LaButti K."/>
            <person name="Larrondo L.F."/>
            <person name="Lindquist E."/>
            <person name="Ling A."/>
            <person name="Lombard V."/>
            <person name="Lucas S."/>
            <person name="Lundell T."/>
            <person name="Martin R."/>
            <person name="McLaughlin D.J."/>
            <person name="Morgenstern I."/>
            <person name="Morin E."/>
            <person name="Murat C."/>
            <person name="Nagy L.G."/>
            <person name="Nolan M."/>
            <person name="Ohm R.A."/>
            <person name="Patyshakuliyeva A."/>
            <person name="Rokas A."/>
            <person name="Ruiz-Duenas F.J."/>
            <person name="Sabat G."/>
            <person name="Salamov A."/>
            <person name="Samejima M."/>
            <person name="Schmutz J."/>
            <person name="Slot J.C."/>
            <person name="St John F."/>
            <person name="Stenlid J."/>
            <person name="Sun H."/>
            <person name="Sun S."/>
            <person name="Syed K."/>
            <person name="Tsang A."/>
            <person name="Wiebenga A."/>
            <person name="Young D."/>
            <person name="Pisabarro A."/>
            <person name="Eastwood D.C."/>
            <person name="Martin F."/>
            <person name="Cullen D."/>
            <person name="Grigoriev I.V."/>
            <person name="Hibbett D.S."/>
        </authorList>
    </citation>
    <scope>NUCLEOTIDE SEQUENCE [LARGE SCALE GENOMIC DNA]</scope>
    <source>
        <strain evidence="10 11">DJM-731 SS1</strain>
    </source>
</reference>
<dbReference type="Pfam" id="PF05207">
    <property type="entry name" value="Zn_ribbon_CSL"/>
    <property type="match status" value="1"/>
</dbReference>
<evidence type="ECO:0000256" key="1">
    <source>
        <dbReference type="ARBA" id="ARBA00003474"/>
    </source>
</evidence>
<dbReference type="InterPro" id="IPR036869">
    <property type="entry name" value="J_dom_sf"/>
</dbReference>
<dbReference type="SUPFAM" id="SSF46565">
    <property type="entry name" value="Chaperone J-domain"/>
    <property type="match status" value="1"/>
</dbReference>
<dbReference type="EMBL" id="JH795861">
    <property type="protein sequence ID" value="EJU02746.1"/>
    <property type="molecule type" value="Genomic_DNA"/>
</dbReference>
<feature type="domain" description="DPH-type MB" evidence="9">
    <location>
        <begin position="114"/>
        <end position="172"/>
    </location>
</feature>
<evidence type="ECO:0000313" key="11">
    <source>
        <dbReference type="Proteomes" id="UP000030653"/>
    </source>
</evidence>
<keyword evidence="6" id="KW-0408">Iron</keyword>
<dbReference type="Pfam" id="PF00226">
    <property type="entry name" value="DnaJ"/>
    <property type="match status" value="1"/>
</dbReference>
<evidence type="ECO:0000256" key="3">
    <source>
        <dbReference type="ARBA" id="ARBA00021797"/>
    </source>
</evidence>
<comment type="function">
    <text evidence="1">Required for the first step of diphthamide biosynthesis, the transfer of 3-amino-3-carboxypropyl from S-adenosyl-L-methionine to a histidine residue. Diphthamide is a post-translational modification of histidine which occurs in elongation factor 2.</text>
</comment>
<proteinExistence type="inferred from homology"/>
<evidence type="ECO:0000259" key="9">
    <source>
        <dbReference type="PROSITE" id="PS51074"/>
    </source>
</evidence>
<dbReference type="PROSITE" id="PS50076">
    <property type="entry name" value="DNAJ_2"/>
    <property type="match status" value="1"/>
</dbReference>
<feature type="domain" description="J" evidence="8">
    <location>
        <begin position="13"/>
        <end position="93"/>
    </location>
</feature>
<dbReference type="RefSeq" id="XP_040629640.1">
    <property type="nucleotide sequence ID" value="XM_040775799.1"/>
</dbReference>
<dbReference type="GO" id="GO:0008198">
    <property type="term" value="F:ferrous iron binding"/>
    <property type="evidence" value="ECO:0007669"/>
    <property type="project" value="TreeGrafter"/>
</dbReference>
<dbReference type="SMART" id="SM00271">
    <property type="entry name" value="DnaJ"/>
    <property type="match status" value="1"/>
</dbReference>
<dbReference type="InterPro" id="IPR001623">
    <property type="entry name" value="DnaJ_domain"/>
</dbReference>
<dbReference type="STRING" id="1858805.M5FXK1"/>
<dbReference type="PRINTS" id="PR00625">
    <property type="entry name" value="JDOMAIN"/>
</dbReference>
<dbReference type="HOGENOM" id="CLU_017633_7_1_1"/>
<dbReference type="UniPathway" id="UPA00559"/>
<comment type="similarity">
    <text evidence="2">Belongs to the DPH4 family.</text>
</comment>
<dbReference type="SUPFAM" id="SSF144217">
    <property type="entry name" value="CSL zinc finger"/>
    <property type="match status" value="1"/>
</dbReference>
<accession>M5FXK1</accession>
<feature type="region of interest" description="Disordered" evidence="7">
    <location>
        <begin position="44"/>
        <end position="63"/>
    </location>
</feature>
<dbReference type="InterPro" id="IPR007872">
    <property type="entry name" value="DPH_MB_dom"/>
</dbReference>
<dbReference type="PANTHER" id="PTHR45255">
    <property type="entry name" value="DNAJ HOMOLOG SUBFAMILY C MEMBER 24"/>
    <property type="match status" value="1"/>
</dbReference>
<dbReference type="GO" id="GO:0017183">
    <property type="term" value="P:protein histidyl modification to diphthamide"/>
    <property type="evidence" value="ECO:0007669"/>
    <property type="project" value="UniProtKB-UniPathway"/>
</dbReference>
<dbReference type="Gene3D" id="1.10.287.110">
    <property type="entry name" value="DnaJ domain"/>
    <property type="match status" value="1"/>
</dbReference>
<feature type="compositionally biased region" description="Basic and acidic residues" evidence="7">
    <location>
        <begin position="86"/>
        <end position="95"/>
    </location>
</feature>